<organism evidence="2 3">
    <name type="scientific">Aspergillus japonicus CBS 114.51</name>
    <dbReference type="NCBI Taxonomy" id="1448312"/>
    <lineage>
        <taxon>Eukaryota</taxon>
        <taxon>Fungi</taxon>
        <taxon>Dikarya</taxon>
        <taxon>Ascomycota</taxon>
        <taxon>Pezizomycotina</taxon>
        <taxon>Eurotiomycetes</taxon>
        <taxon>Eurotiomycetidae</taxon>
        <taxon>Eurotiales</taxon>
        <taxon>Aspergillaceae</taxon>
        <taxon>Aspergillus</taxon>
        <taxon>Aspergillus subgen. Circumdati</taxon>
    </lineage>
</organism>
<proteinExistence type="predicted"/>
<keyword evidence="3" id="KW-1185">Reference proteome</keyword>
<dbReference type="RefSeq" id="XP_025526341.1">
    <property type="nucleotide sequence ID" value="XM_025666066.1"/>
</dbReference>
<dbReference type="OrthoDB" id="5372703at2759"/>
<sequence length="148" mass="17012">MAPEQRIGGLSDIPILPPSSTRSSRRSRSSSPSRPSDAQYRRGALRRANICVDEEIPMDIRRYTDSRVFHIPDKVNDLYKVSERLWGLSNQGTRPETIRGKPNGHEKLSERRGVLCLSYRFMKRSRVDRLDLFHQLFTVPPGGFCELN</sequence>
<protein>
    <submittedName>
        <fullName evidence="2">Uncharacterized protein</fullName>
    </submittedName>
</protein>
<accession>A0A8T8WX45</accession>
<name>A0A8T8WX45_ASPJA</name>
<evidence type="ECO:0000313" key="3">
    <source>
        <dbReference type="Proteomes" id="UP000249497"/>
    </source>
</evidence>
<feature type="region of interest" description="Disordered" evidence="1">
    <location>
        <begin position="1"/>
        <end position="41"/>
    </location>
</feature>
<dbReference type="EMBL" id="KZ824803">
    <property type="protein sequence ID" value="RAH80447.1"/>
    <property type="molecule type" value="Genomic_DNA"/>
</dbReference>
<dbReference type="Proteomes" id="UP000249497">
    <property type="component" value="Unassembled WGS sequence"/>
</dbReference>
<gene>
    <name evidence="2" type="ORF">BO86DRAFT_126341</name>
</gene>
<dbReference type="GeneID" id="37169758"/>
<reference evidence="2 3" key="1">
    <citation type="submission" date="2018-02" db="EMBL/GenBank/DDBJ databases">
        <title>The genomes of Aspergillus section Nigri reveals drivers in fungal speciation.</title>
        <authorList>
            <consortium name="DOE Joint Genome Institute"/>
            <person name="Vesth T.C."/>
            <person name="Nybo J."/>
            <person name="Theobald S."/>
            <person name="Brandl J."/>
            <person name="Frisvad J.C."/>
            <person name="Nielsen K.F."/>
            <person name="Lyhne E.K."/>
            <person name="Kogle M.E."/>
            <person name="Kuo A."/>
            <person name="Riley R."/>
            <person name="Clum A."/>
            <person name="Nolan M."/>
            <person name="Lipzen A."/>
            <person name="Salamov A."/>
            <person name="Henrissat B."/>
            <person name="Wiebenga A."/>
            <person name="De vries R.P."/>
            <person name="Grigoriev I.V."/>
            <person name="Mortensen U.H."/>
            <person name="Andersen M.R."/>
            <person name="Baker S.E."/>
        </authorList>
    </citation>
    <scope>NUCLEOTIDE SEQUENCE [LARGE SCALE GENOMIC DNA]</scope>
    <source>
        <strain evidence="2 3">CBS 114.51</strain>
    </source>
</reference>
<evidence type="ECO:0000256" key="1">
    <source>
        <dbReference type="SAM" id="MobiDB-lite"/>
    </source>
</evidence>
<evidence type="ECO:0000313" key="2">
    <source>
        <dbReference type="EMBL" id="RAH80447.1"/>
    </source>
</evidence>
<dbReference type="AlphaFoldDB" id="A0A8T8WX45"/>